<evidence type="ECO:0000313" key="3">
    <source>
        <dbReference type="EMBL" id="KAK6528845.1"/>
    </source>
</evidence>
<dbReference type="Proteomes" id="UP001365542">
    <property type="component" value="Unassembled WGS sequence"/>
</dbReference>
<organism evidence="3 4">
    <name type="scientific">Orbilia ellipsospora</name>
    <dbReference type="NCBI Taxonomy" id="2528407"/>
    <lineage>
        <taxon>Eukaryota</taxon>
        <taxon>Fungi</taxon>
        <taxon>Dikarya</taxon>
        <taxon>Ascomycota</taxon>
        <taxon>Pezizomycotina</taxon>
        <taxon>Orbiliomycetes</taxon>
        <taxon>Orbiliales</taxon>
        <taxon>Orbiliaceae</taxon>
        <taxon>Orbilia</taxon>
    </lineage>
</organism>
<sequence length="229" mass="25643">MATDKEKKEAGRSGCVYLAIPVEPSEDIGIVRTSPEPHKHHMQLHSRYNPEDDRNKGTDAKELTKRLSGMEQDQKDDDWVMIDSPPPIITMKPSAPCIKKRRTTVTLTQRGGEITNNQDLRQSTILPPKTRNLSSTDSGRLIATPGIGHQTLTHAGTCGLHPESILLRSWNPLDGTHTHPEATTQESPTVRTSKTPGLDARRESLRTNLQQLKHLTDECEENLNVKRKR</sequence>
<protein>
    <submittedName>
        <fullName evidence="3">Uncharacterized protein</fullName>
    </submittedName>
</protein>
<evidence type="ECO:0000313" key="4">
    <source>
        <dbReference type="Proteomes" id="UP001365542"/>
    </source>
</evidence>
<dbReference type="EMBL" id="JAVHJO010000014">
    <property type="protein sequence ID" value="KAK6528845.1"/>
    <property type="molecule type" value="Genomic_DNA"/>
</dbReference>
<dbReference type="AlphaFoldDB" id="A0AAV9WY22"/>
<feature type="coiled-coil region" evidence="1">
    <location>
        <begin position="202"/>
        <end position="229"/>
    </location>
</feature>
<name>A0AAV9WY22_9PEZI</name>
<evidence type="ECO:0000256" key="1">
    <source>
        <dbReference type="SAM" id="Coils"/>
    </source>
</evidence>
<gene>
    <name evidence="3" type="ORF">TWF694_004079</name>
</gene>
<reference evidence="3 4" key="1">
    <citation type="submission" date="2019-10" db="EMBL/GenBank/DDBJ databases">
        <authorList>
            <person name="Palmer J.M."/>
        </authorList>
    </citation>
    <scope>NUCLEOTIDE SEQUENCE [LARGE SCALE GENOMIC DNA]</scope>
    <source>
        <strain evidence="3 4">TWF694</strain>
    </source>
</reference>
<keyword evidence="4" id="KW-1185">Reference proteome</keyword>
<keyword evidence="1" id="KW-0175">Coiled coil</keyword>
<feature type="compositionally biased region" description="Polar residues" evidence="2">
    <location>
        <begin position="181"/>
        <end position="195"/>
    </location>
</feature>
<feature type="region of interest" description="Disordered" evidence="2">
    <location>
        <begin position="26"/>
        <end position="80"/>
    </location>
</feature>
<evidence type="ECO:0000256" key="2">
    <source>
        <dbReference type="SAM" id="MobiDB-lite"/>
    </source>
</evidence>
<accession>A0AAV9WY22</accession>
<feature type="compositionally biased region" description="Basic and acidic residues" evidence="2">
    <location>
        <begin position="48"/>
        <end position="65"/>
    </location>
</feature>
<feature type="region of interest" description="Disordered" evidence="2">
    <location>
        <begin position="171"/>
        <end position="197"/>
    </location>
</feature>
<proteinExistence type="predicted"/>
<comment type="caution">
    <text evidence="3">The sequence shown here is derived from an EMBL/GenBank/DDBJ whole genome shotgun (WGS) entry which is preliminary data.</text>
</comment>